<dbReference type="EMBL" id="MT162466">
    <property type="protein sequence ID" value="QIN96701.1"/>
    <property type="molecule type" value="Genomic_DNA"/>
</dbReference>
<protein>
    <submittedName>
        <fullName evidence="1">Uncharacterized protein</fullName>
    </submittedName>
</protein>
<proteinExistence type="predicted"/>
<accession>A0A6G8R5P0</accession>
<dbReference type="Proteomes" id="UP000502617">
    <property type="component" value="Segment"/>
</dbReference>
<evidence type="ECO:0000313" key="1">
    <source>
        <dbReference type="EMBL" id="QIN96701.1"/>
    </source>
</evidence>
<keyword evidence="2" id="KW-1185">Reference proteome</keyword>
<dbReference type="RefSeq" id="YP_010669081.1">
    <property type="nucleotide sequence ID" value="NC_070959.1"/>
</dbReference>
<evidence type="ECO:0000313" key="2">
    <source>
        <dbReference type="Proteomes" id="UP000502617"/>
    </source>
</evidence>
<dbReference type="GeneID" id="77945235"/>
<name>A0A6G8R5P0_9CAUD</name>
<reference evidence="1 2" key="1">
    <citation type="submission" date="2020-03" db="EMBL/GenBank/DDBJ databases">
        <title>The Isolation and Genome Sequence of a Novel Cyanophage S-N03 from the Huanghai Sea, China.</title>
        <authorList>
            <person name="Jiang T."/>
        </authorList>
    </citation>
    <scope>NUCLEOTIDE SEQUENCE [LARGE SCALE GENOMIC DNA]</scope>
</reference>
<dbReference type="KEGG" id="vg:77945235"/>
<organism evidence="1 2">
    <name type="scientific">Synechococcus phage S-N03</name>
    <dbReference type="NCBI Taxonomy" id="2718943"/>
    <lineage>
        <taxon>Viruses</taxon>
        <taxon>Duplodnaviria</taxon>
        <taxon>Heunggongvirae</taxon>
        <taxon>Uroviricota</taxon>
        <taxon>Caudoviricetes</taxon>
        <taxon>Pantevenvirales</taxon>
        <taxon>Kyanoviridae</taxon>
        <taxon>Huanghaivirus</taxon>
        <taxon>Huanghaivirus snothree</taxon>
    </lineage>
</organism>
<sequence length="90" mass="10546">MSCESKRIRFRRLFPPRVEKLIKQLDVLSNCSNKGSYEFDTDLVHRCWVEIAKQLQTTAKCFGLEMIIMVNGKNVREIDTTSKPKRGRKK</sequence>